<evidence type="ECO:0000256" key="10">
    <source>
        <dbReference type="ARBA" id="ARBA00022989"/>
    </source>
</evidence>
<dbReference type="EMBL" id="JAPDRK010000001">
    <property type="protein sequence ID" value="KAJ9616293.1"/>
    <property type="molecule type" value="Genomic_DNA"/>
</dbReference>
<dbReference type="FunFam" id="1.20.120.350:FF:000098">
    <property type="entry name" value="Calcium channel subunit Cch1"/>
    <property type="match status" value="1"/>
</dbReference>
<dbReference type="FunFam" id="1.20.120.350:FF:000063">
    <property type="entry name" value="Calcium channel subunit Cch1"/>
    <property type="match status" value="1"/>
</dbReference>
<feature type="transmembrane region" description="Helical" evidence="21">
    <location>
        <begin position="900"/>
        <end position="926"/>
    </location>
</feature>
<evidence type="ECO:0000256" key="17">
    <source>
        <dbReference type="ARBA" id="ARBA00067459"/>
    </source>
</evidence>
<keyword evidence="3" id="KW-1003">Cell membrane</keyword>
<evidence type="ECO:0000256" key="3">
    <source>
        <dbReference type="ARBA" id="ARBA00022475"/>
    </source>
</evidence>
<evidence type="ECO:0000256" key="18">
    <source>
        <dbReference type="PIRSR" id="PIRSR602077-1"/>
    </source>
</evidence>
<feature type="domain" description="EF-hand" evidence="22">
    <location>
        <begin position="1802"/>
        <end position="1837"/>
    </location>
</feature>
<evidence type="ECO:0000256" key="7">
    <source>
        <dbReference type="ARBA" id="ARBA00022692"/>
    </source>
</evidence>
<feature type="compositionally biased region" description="Basic residues" evidence="20">
    <location>
        <begin position="282"/>
        <end position="293"/>
    </location>
</feature>
<name>A0AA38XML6_9EURO</name>
<keyword evidence="6 19" id="KW-0107">Calcium channel</keyword>
<feature type="transmembrane region" description="Helical" evidence="21">
    <location>
        <begin position="1670"/>
        <end position="1689"/>
    </location>
</feature>
<evidence type="ECO:0000256" key="4">
    <source>
        <dbReference type="ARBA" id="ARBA00022553"/>
    </source>
</evidence>
<feature type="region of interest" description="Disordered" evidence="20">
    <location>
        <begin position="1979"/>
        <end position="2128"/>
    </location>
</feature>
<dbReference type="InterPro" id="IPR005821">
    <property type="entry name" value="Ion_trans_dom"/>
</dbReference>
<evidence type="ECO:0000256" key="9">
    <source>
        <dbReference type="ARBA" id="ARBA00022882"/>
    </source>
</evidence>
<keyword evidence="8 18" id="KW-0106">Calcium</keyword>
<feature type="transmembrane region" description="Helical" evidence="21">
    <location>
        <begin position="377"/>
        <end position="400"/>
    </location>
</feature>
<dbReference type="InterPro" id="IPR027359">
    <property type="entry name" value="Volt_channel_dom_sf"/>
</dbReference>
<feature type="transmembrane region" description="Helical" evidence="21">
    <location>
        <begin position="1465"/>
        <end position="1487"/>
    </location>
</feature>
<keyword evidence="9 19" id="KW-0851">Voltage-gated channel</keyword>
<evidence type="ECO:0000256" key="5">
    <source>
        <dbReference type="ARBA" id="ARBA00022568"/>
    </source>
</evidence>
<evidence type="ECO:0000256" key="16">
    <source>
        <dbReference type="ARBA" id="ARBA00061395"/>
    </source>
</evidence>
<evidence type="ECO:0000256" key="13">
    <source>
        <dbReference type="ARBA" id="ARBA00023180"/>
    </source>
</evidence>
<keyword evidence="10 21" id="KW-1133">Transmembrane helix</keyword>
<keyword evidence="14" id="KW-0407">Ion channel</keyword>
<feature type="transmembrane region" description="Helical" evidence="21">
    <location>
        <begin position="1212"/>
        <end position="1233"/>
    </location>
</feature>
<evidence type="ECO:0000256" key="6">
    <source>
        <dbReference type="ARBA" id="ARBA00022673"/>
    </source>
</evidence>
<comment type="similarity">
    <text evidence="16 19">Belongs to the calcium channel alpha-1 subunit (TC 1.A.1.11) family.</text>
</comment>
<feature type="compositionally biased region" description="Polar residues" evidence="20">
    <location>
        <begin position="2075"/>
        <end position="2096"/>
    </location>
</feature>
<dbReference type="Pfam" id="PF00520">
    <property type="entry name" value="Ion_trans"/>
    <property type="match status" value="4"/>
</dbReference>
<feature type="transmembrane region" description="Helical" evidence="21">
    <location>
        <begin position="548"/>
        <end position="572"/>
    </location>
</feature>
<dbReference type="PROSITE" id="PS50222">
    <property type="entry name" value="EF_HAND_2"/>
    <property type="match status" value="1"/>
</dbReference>
<evidence type="ECO:0000259" key="22">
    <source>
        <dbReference type="PROSITE" id="PS50222"/>
    </source>
</evidence>
<accession>A0AA38XML6</accession>
<feature type="compositionally biased region" description="Low complexity" evidence="20">
    <location>
        <begin position="154"/>
        <end position="175"/>
    </location>
</feature>
<feature type="transmembrane region" description="Helical" evidence="21">
    <location>
        <begin position="719"/>
        <end position="744"/>
    </location>
</feature>
<comment type="function">
    <text evidence="15">Voltage-gated, high-affinity calcium channel that functions together with MID1 to mediate calcium entry into cells. Required during conditions of environmental stress.</text>
</comment>
<sequence length="2128" mass="238355">MSSHDRTPPRATGPQSIPLRDLSRPPDSGSDEAEDLGATSSGHKKRHSRTISLLTGGRRTPTYARLDEQSPTRGGPSGTSYQPVGLPARGGGGSGRESPLDDVEGFAAATVGLDLQLPSTPPRVGSRRPNIITTPAEGDFNEMESPFSPPHSDTTPLTSSRRLGSSLKTSSSISRGQRHDRQTNRSSVHFMDGESPSMIRGRNSRLGDDLPSLDTGSGMHRKLSTGSGISRLTAHNMESGERSRSLSPSPSPMARANSMLREISQRVVNLSNDSDMVEQSMRRKSSIRQHRRPSATSPVPPLPEMQDEEGAQVHQNPPLEKVPSAEITQEPFTPFGAMPPAYHPNPLLGRTWGIFGPDNALRKWLCEILVHPLTEPLILVLIIAQTVLLAVNAASDAVYLTTRRKTWGSTGFDYAIFGLFVVYTLELVARTIVSGFISNPVQFSTINRSAGIKKAVLQKAHTLFAPQVAREPPMMVNDAPAQPSIVRSFTGIPDPGGPGHTKQQQRIRLSRRAFLRHSFNRLDFVAVVSYWISFVMQISGVEDSKHVYVFNMLSCLRILRLLGLTAGTSIILRSLKKAAPLLVHVAFLIGFFWLIFGIVGVQAFKSSLRRTCVWVGDDGSGSNYTLNVAPENIQFCGGYLDAISGDPMPWLKSDGANGTTKPKGFLCPQNSLCVESGNGPYNGTVSFDNIAQSMELVFVIISSNTFSDLLYYLTDSDYLAAALFFAAGIVVLSLWMVNLLVAVITSSFQIIREESKQSAFTADQIDEPLFDDGGKTKRSQLKKIFDKTHIFWILIIIYDLVVQSMRSASQSQRRENFIMNSESVVTFLLLLEIILRFLCDWRHFFRGKRNIVDLLLAIVTAVTQIPKIRSSGQAYAWLTAFQIARIYRVVLAVRVTRELVMVVFGNIIGLLNLIVFVFLFTFLAAILGSQLFRGDFPADDAGGETIGVTFYSIWNSFLGMYQVFSSENWTTLMYNATEYNLIWDTAWLSAIFFILWFVVSNMIVLNMFIAVIQESFDVSEDEKRLEQVKAFLKQKEMTGGASGNLSLAAVFKMGRESLRHRDALDYGSSTVEQLLKEAVVKDFLDDQDQGLARRTTSMHLDQIPTVQPGFVSKYWGKITGLYGNREPNPFYSNTSMSRVNEDFDPKLAAQRVVATTENRRRAQRQYLQKHPKYNVSLFIFEPRNPLRRLCQYVVGPGRGNERVEGESPYEPAWYAFSAFTYLAIVAMVVLACITTPLYQRDYYLNNTVSITNWFVWTDLGFAALFTVEAIIKVIADGLFFTPHAYFRSVWGFIDGVVLITLWINVITAMFRDDGVSRAVGAFKALRALRLLNISDTARETFYSVIIIGGYKVLAAAFVSMSLLIPFAILGVNLFNGKMEACNDGDFGYSALSNCVGEYNSTPFNWPVLAPRQVANPWFDFDDFGSALFILFQVVSQEGWVNVMWSGTSITGKGQQPEAFASNGNAIYFIIFNLLGAVFVLTLFISVFMRNYTEQTGVAFLTAEQRSWLELRKLLRQISPSKRSLGENSTRLRKRFYNMSIQKRGLWQRFITLVLVFHLILLSVDFYPEPDWWEKLRKYLFLGITVVLIVNIIIRIIGLSWHRFRRSSWDVYSILSVSGIFITSLISLSSIDNRGFDQLQKLFLVSATFLLIPRNNQLDQLFKTAAASLPLIANLLATWFVLFLVFAIALTQAFGLTRFGENENNNVNFRTVPKALILLFRTSIGEGWNQIMEDFAGIQPPLCVREASFFESDCGSSGWARALFIAWNIISMYIFVSLFVSMIFESFSYVYQQSSGMSIVSRDEIRRYKQAWAEFDPNGTGFIRKDQFPRLLGELSGIWQMRIYDGDFTVRAIKEDCSVQPGDPAKPPGRVVDGMDLDKLVERINQIPVAEIQQRRARINVFYQEAMLMADPDRGIPFTAVLFLLTHYNVITDSRSLRLEEFLRRRARLQRVQETIRRNTVVGFFDTLHWSRKFQKAVDRRKSGRLGAPPSLPVPEIFIEDPDDNMESSSGTEPRDFTESRQSFTPKKQSINLPRIDTSLPSGTSLRAASPVDGSPAGSPVRTRLGSVDTTYHGATRSSPTTPTLSHSRHTSSTGQMDGQGMMESFDNSAWGASLRKSFTTRRDRRSQG</sequence>
<evidence type="ECO:0000256" key="2">
    <source>
        <dbReference type="ARBA" id="ARBA00022448"/>
    </source>
</evidence>
<feature type="transmembrane region" description="Helical" evidence="21">
    <location>
        <begin position="578"/>
        <end position="601"/>
    </location>
</feature>
<keyword evidence="7 21" id="KW-0812">Transmembrane</keyword>
<dbReference type="Gene3D" id="1.10.287.70">
    <property type="match status" value="4"/>
</dbReference>
<feature type="region of interest" description="Disordered" evidence="20">
    <location>
        <begin position="1"/>
        <end position="254"/>
    </location>
</feature>
<feature type="transmembrane region" description="Helical" evidence="21">
    <location>
        <begin position="1341"/>
        <end position="1368"/>
    </location>
</feature>
<evidence type="ECO:0000256" key="12">
    <source>
        <dbReference type="ARBA" id="ARBA00023136"/>
    </source>
</evidence>
<feature type="transmembrane region" description="Helical" evidence="21">
    <location>
        <begin position="817"/>
        <end position="839"/>
    </location>
</feature>
<keyword evidence="5 19" id="KW-0109">Calcium transport</keyword>
<dbReference type="FunFam" id="1.10.287.70:FF:000093">
    <property type="entry name" value="Calcium channel subunit Cch1"/>
    <property type="match status" value="1"/>
</dbReference>
<comment type="caution">
    <text evidence="23">The sequence shown here is derived from an EMBL/GenBank/DDBJ whole genome shotgun (WGS) entry which is preliminary data.</text>
</comment>
<evidence type="ECO:0000256" key="14">
    <source>
        <dbReference type="ARBA" id="ARBA00023303"/>
    </source>
</evidence>
<protein>
    <recommendedName>
        <fullName evidence="17">Calcium-channel protein CCH1</fullName>
    </recommendedName>
</protein>
<dbReference type="InterPro" id="IPR002077">
    <property type="entry name" value="VDCCAlpha1"/>
</dbReference>
<evidence type="ECO:0000256" key="19">
    <source>
        <dbReference type="RuleBase" id="RU003808"/>
    </source>
</evidence>
<feature type="transmembrane region" description="Helical" evidence="21">
    <location>
        <begin position="985"/>
        <end position="1009"/>
    </location>
</feature>
<dbReference type="PRINTS" id="PR00167">
    <property type="entry name" value="CACHANNEL"/>
</dbReference>
<keyword evidence="18" id="KW-0479">Metal-binding</keyword>
<evidence type="ECO:0000256" key="1">
    <source>
        <dbReference type="ARBA" id="ARBA00004651"/>
    </source>
</evidence>
<keyword evidence="13" id="KW-0325">Glycoprotein</keyword>
<feature type="region of interest" description="Disordered" evidence="20">
    <location>
        <begin position="274"/>
        <end position="316"/>
    </location>
</feature>
<feature type="transmembrane region" description="Helical" evidence="21">
    <location>
        <begin position="1545"/>
        <end position="1566"/>
    </location>
</feature>
<dbReference type="Gene3D" id="1.10.238.10">
    <property type="entry name" value="EF-hand"/>
    <property type="match status" value="1"/>
</dbReference>
<dbReference type="FunFam" id="1.10.287.70:FF:000118">
    <property type="entry name" value="Calcium channel subunit Cch1"/>
    <property type="match status" value="1"/>
</dbReference>
<feature type="transmembrane region" description="Helical" evidence="21">
    <location>
        <begin position="1578"/>
        <end position="1598"/>
    </location>
</feature>
<organism evidence="23 24">
    <name type="scientific">Cladophialophora chaetospira</name>
    <dbReference type="NCBI Taxonomy" id="386627"/>
    <lineage>
        <taxon>Eukaryota</taxon>
        <taxon>Fungi</taxon>
        <taxon>Dikarya</taxon>
        <taxon>Ascomycota</taxon>
        <taxon>Pezizomycotina</taxon>
        <taxon>Eurotiomycetes</taxon>
        <taxon>Chaetothyriomycetidae</taxon>
        <taxon>Chaetothyriales</taxon>
        <taxon>Herpotrichiellaceae</taxon>
        <taxon>Cladophialophora</taxon>
    </lineage>
</organism>
<evidence type="ECO:0000313" key="24">
    <source>
        <dbReference type="Proteomes" id="UP001172673"/>
    </source>
</evidence>
<dbReference type="GO" id="GO:0008331">
    <property type="term" value="F:high voltage-gated calcium channel activity"/>
    <property type="evidence" value="ECO:0007669"/>
    <property type="project" value="TreeGrafter"/>
</dbReference>
<reference evidence="23" key="1">
    <citation type="submission" date="2022-10" db="EMBL/GenBank/DDBJ databases">
        <title>Culturing micro-colonial fungi from biological soil crusts in the Mojave desert and describing Neophaeococcomyces mojavensis, and introducing the new genera and species Taxawa tesnikishii.</title>
        <authorList>
            <person name="Kurbessoian T."/>
            <person name="Stajich J.E."/>
        </authorList>
    </citation>
    <scope>NUCLEOTIDE SEQUENCE</scope>
    <source>
        <strain evidence="23">TK_41</strain>
    </source>
</reference>
<evidence type="ECO:0000256" key="11">
    <source>
        <dbReference type="ARBA" id="ARBA00023065"/>
    </source>
</evidence>
<dbReference type="GO" id="GO:0098703">
    <property type="term" value="P:calcium ion import across plasma membrane"/>
    <property type="evidence" value="ECO:0007669"/>
    <property type="project" value="TreeGrafter"/>
</dbReference>
<keyword evidence="2" id="KW-0813">Transport</keyword>
<evidence type="ECO:0000256" key="21">
    <source>
        <dbReference type="SAM" id="Phobius"/>
    </source>
</evidence>
<keyword evidence="11" id="KW-0406">Ion transport</keyword>
<dbReference type="InterPro" id="IPR050599">
    <property type="entry name" value="VDCC_alpha-1_subunit"/>
</dbReference>
<keyword evidence="24" id="KW-1185">Reference proteome</keyword>
<feature type="transmembrane region" description="Helical" evidence="21">
    <location>
        <begin position="1253"/>
        <end position="1275"/>
    </location>
</feature>
<dbReference type="SUPFAM" id="SSF81324">
    <property type="entry name" value="Voltage-gated potassium channels"/>
    <property type="match status" value="4"/>
</dbReference>
<comment type="subcellular location">
    <subcellularLocation>
        <location evidence="1">Cell membrane</location>
        <topology evidence="1">Multi-pass membrane protein</topology>
    </subcellularLocation>
    <subcellularLocation>
        <location evidence="19">Membrane</location>
        <topology evidence="19">Multi-pass membrane protein</topology>
    </subcellularLocation>
</comment>
<evidence type="ECO:0000256" key="15">
    <source>
        <dbReference type="ARBA" id="ARBA00057587"/>
    </source>
</evidence>
<dbReference type="Proteomes" id="UP001172673">
    <property type="component" value="Unassembled WGS sequence"/>
</dbReference>
<dbReference type="PANTHER" id="PTHR45628:SF7">
    <property type="entry name" value="VOLTAGE-DEPENDENT CALCIUM CHANNEL TYPE A SUBUNIT ALPHA-1"/>
    <property type="match status" value="1"/>
</dbReference>
<evidence type="ECO:0000256" key="8">
    <source>
        <dbReference type="ARBA" id="ARBA00022837"/>
    </source>
</evidence>
<dbReference type="FunFam" id="1.20.120.350:FF:000079">
    <property type="entry name" value="Calcium channel subunit Cch1"/>
    <property type="match status" value="1"/>
</dbReference>
<feature type="transmembrane region" description="Helical" evidence="21">
    <location>
        <begin position="524"/>
        <end position="541"/>
    </location>
</feature>
<evidence type="ECO:0000256" key="20">
    <source>
        <dbReference type="SAM" id="MobiDB-lite"/>
    </source>
</evidence>
<proteinExistence type="inferred from homology"/>
<dbReference type="InterPro" id="IPR002048">
    <property type="entry name" value="EF_hand_dom"/>
</dbReference>
<feature type="transmembrane region" description="Helical" evidence="21">
    <location>
        <begin position="1287"/>
        <end position="1310"/>
    </location>
</feature>
<gene>
    <name evidence="23" type="primary">CCH1</name>
    <name evidence="23" type="ORF">H2200_000011</name>
</gene>
<feature type="transmembrane region" description="Helical" evidence="21">
    <location>
        <begin position="1610"/>
        <end position="1630"/>
    </location>
</feature>
<feature type="transmembrane region" description="Helical" evidence="21">
    <location>
        <begin position="784"/>
        <end position="805"/>
    </location>
</feature>
<evidence type="ECO:0000313" key="23">
    <source>
        <dbReference type="EMBL" id="KAJ9616293.1"/>
    </source>
</evidence>
<dbReference type="PANTHER" id="PTHR45628">
    <property type="entry name" value="VOLTAGE-DEPENDENT CALCIUM CHANNEL TYPE A SUBUNIT ALPHA-1"/>
    <property type="match status" value="1"/>
</dbReference>
<keyword evidence="12 21" id="KW-0472">Membrane</keyword>
<dbReference type="Gene3D" id="1.20.120.350">
    <property type="entry name" value="Voltage-gated potassium channels. Chain C"/>
    <property type="match status" value="4"/>
</dbReference>
<keyword evidence="4" id="KW-0597">Phosphoprotein</keyword>
<feature type="transmembrane region" description="Helical" evidence="21">
    <location>
        <begin position="1761"/>
        <end position="1783"/>
    </location>
</feature>
<feature type="binding site" evidence="18">
    <location>
        <position position="1437"/>
    </location>
    <ligand>
        <name>Ca(2+)</name>
        <dbReference type="ChEBI" id="CHEBI:29108"/>
    </ligand>
</feature>
<feature type="compositionally biased region" description="Polar residues" evidence="20">
    <location>
        <begin position="2019"/>
        <end position="2031"/>
    </location>
</feature>
<feature type="compositionally biased region" description="Basic residues" evidence="20">
    <location>
        <begin position="2118"/>
        <end position="2128"/>
    </location>
</feature>
<dbReference type="GO" id="GO:0005509">
    <property type="term" value="F:calcium ion binding"/>
    <property type="evidence" value="ECO:0007669"/>
    <property type="project" value="InterPro"/>
</dbReference>
<dbReference type="GO" id="GO:0005891">
    <property type="term" value="C:voltage-gated calcium channel complex"/>
    <property type="evidence" value="ECO:0007669"/>
    <property type="project" value="InterPro"/>
</dbReference>